<sequence>MTTADPSRSPAGTESAWAYTHLPRGVDDADSADELARRAEDVLERFAPGFGARVRHRAVRRPSDLEDADPNLVHGTINGGTAQLFQQLVFRPVPGPGRPETPVAGLYLGSSSAHPGGGVHGACGWFAARAALRAHGPAGLLHRAATSAAIELLQRSRRDEERVSG</sequence>
<accession>A0ABW1I3L9</accession>
<evidence type="ECO:0000313" key="2">
    <source>
        <dbReference type="EMBL" id="MFC5947009.1"/>
    </source>
</evidence>
<feature type="region of interest" description="Disordered" evidence="1">
    <location>
        <begin position="1"/>
        <end position="27"/>
    </location>
</feature>
<proteinExistence type="predicted"/>
<keyword evidence="3" id="KW-1185">Reference proteome</keyword>
<protein>
    <submittedName>
        <fullName evidence="2">Phytoene desaturase family protein</fullName>
    </submittedName>
</protein>
<dbReference type="PANTHER" id="PTHR10668:SF105">
    <property type="entry name" value="DEHYDROGENASE-RELATED"/>
    <property type="match status" value="1"/>
</dbReference>
<comment type="caution">
    <text evidence="2">The sequence shown here is derived from an EMBL/GenBank/DDBJ whole genome shotgun (WGS) entry which is preliminary data.</text>
</comment>
<name>A0ABW1I3L9_9PSEU</name>
<dbReference type="EMBL" id="JBHSQK010000005">
    <property type="protein sequence ID" value="MFC5947009.1"/>
    <property type="molecule type" value="Genomic_DNA"/>
</dbReference>
<gene>
    <name evidence="2" type="ORF">ACFQH9_01800</name>
</gene>
<dbReference type="PANTHER" id="PTHR10668">
    <property type="entry name" value="PHYTOENE DEHYDROGENASE"/>
    <property type="match status" value="1"/>
</dbReference>
<dbReference type="Proteomes" id="UP001596119">
    <property type="component" value="Unassembled WGS sequence"/>
</dbReference>
<dbReference type="RefSeq" id="WP_379563717.1">
    <property type="nucleotide sequence ID" value="NZ_JBHSQK010000005.1"/>
</dbReference>
<evidence type="ECO:0000313" key="3">
    <source>
        <dbReference type="Proteomes" id="UP001596119"/>
    </source>
</evidence>
<reference evidence="3" key="1">
    <citation type="journal article" date="2019" name="Int. J. Syst. Evol. Microbiol.">
        <title>The Global Catalogue of Microorganisms (GCM) 10K type strain sequencing project: providing services to taxonomists for standard genome sequencing and annotation.</title>
        <authorList>
            <consortium name="The Broad Institute Genomics Platform"/>
            <consortium name="The Broad Institute Genome Sequencing Center for Infectious Disease"/>
            <person name="Wu L."/>
            <person name="Ma J."/>
        </authorList>
    </citation>
    <scope>NUCLEOTIDE SEQUENCE [LARGE SCALE GENOMIC DNA]</scope>
    <source>
        <strain evidence="3">CGMCC 4.7397</strain>
    </source>
</reference>
<organism evidence="2 3">
    <name type="scientific">Pseudonocardia lutea</name>
    <dbReference type="NCBI Taxonomy" id="2172015"/>
    <lineage>
        <taxon>Bacteria</taxon>
        <taxon>Bacillati</taxon>
        <taxon>Actinomycetota</taxon>
        <taxon>Actinomycetes</taxon>
        <taxon>Pseudonocardiales</taxon>
        <taxon>Pseudonocardiaceae</taxon>
        <taxon>Pseudonocardia</taxon>
    </lineage>
</organism>
<feature type="compositionally biased region" description="Polar residues" evidence="1">
    <location>
        <begin position="1"/>
        <end position="12"/>
    </location>
</feature>
<evidence type="ECO:0000256" key="1">
    <source>
        <dbReference type="SAM" id="MobiDB-lite"/>
    </source>
</evidence>